<dbReference type="EMBL" id="FZOO01000008">
    <property type="protein sequence ID" value="SNS79025.1"/>
    <property type="molecule type" value="Genomic_DNA"/>
</dbReference>
<accession>A0A239HCY7</accession>
<reference evidence="2" key="1">
    <citation type="submission" date="2017-06" db="EMBL/GenBank/DDBJ databases">
        <authorList>
            <person name="Varghese N."/>
            <person name="Submissions S."/>
        </authorList>
    </citation>
    <scope>NUCLEOTIDE SEQUENCE [LARGE SCALE GENOMIC DNA]</scope>
    <source>
        <strain evidence="2">DSM 46839</strain>
    </source>
</reference>
<keyword evidence="2" id="KW-1185">Reference proteome</keyword>
<protein>
    <submittedName>
        <fullName evidence="1">Uncharacterized protein</fullName>
    </submittedName>
</protein>
<dbReference type="Proteomes" id="UP000198373">
    <property type="component" value="Unassembled WGS sequence"/>
</dbReference>
<proteinExistence type="predicted"/>
<gene>
    <name evidence="1" type="ORF">SAMN06893096_10834</name>
</gene>
<organism evidence="1 2">
    <name type="scientific">Geodermatophilus pulveris</name>
    <dbReference type="NCBI Taxonomy" id="1564159"/>
    <lineage>
        <taxon>Bacteria</taxon>
        <taxon>Bacillati</taxon>
        <taxon>Actinomycetota</taxon>
        <taxon>Actinomycetes</taxon>
        <taxon>Geodermatophilales</taxon>
        <taxon>Geodermatophilaceae</taxon>
        <taxon>Geodermatophilus</taxon>
    </lineage>
</organism>
<evidence type="ECO:0000313" key="2">
    <source>
        <dbReference type="Proteomes" id="UP000198373"/>
    </source>
</evidence>
<sequence length="29" mass="3019">MPEDVAELIAAEGTALVRIGMPRVPPVAD</sequence>
<evidence type="ECO:0000313" key="1">
    <source>
        <dbReference type="EMBL" id="SNS79025.1"/>
    </source>
</evidence>
<dbReference type="AlphaFoldDB" id="A0A239HCY7"/>
<name>A0A239HCY7_9ACTN</name>